<dbReference type="AlphaFoldDB" id="A0A7W9QCP3"/>
<dbReference type="EMBL" id="JACHJL010000012">
    <property type="protein sequence ID" value="MBB5937686.1"/>
    <property type="molecule type" value="Genomic_DNA"/>
</dbReference>
<feature type="region of interest" description="Disordered" evidence="1">
    <location>
        <begin position="1"/>
        <end position="36"/>
    </location>
</feature>
<accession>A0A7W9QCP3</accession>
<name>A0A7W9QCP3_9ACTN</name>
<dbReference type="Proteomes" id="UP000588098">
    <property type="component" value="Unassembled WGS sequence"/>
</dbReference>
<evidence type="ECO:0000313" key="3">
    <source>
        <dbReference type="Proteomes" id="UP000588098"/>
    </source>
</evidence>
<comment type="caution">
    <text evidence="2">The sequence shown here is derived from an EMBL/GenBank/DDBJ whole genome shotgun (WGS) entry which is preliminary data.</text>
</comment>
<evidence type="ECO:0000313" key="2">
    <source>
        <dbReference type="EMBL" id="MBB5937686.1"/>
    </source>
</evidence>
<evidence type="ECO:0000256" key="1">
    <source>
        <dbReference type="SAM" id="MobiDB-lite"/>
    </source>
</evidence>
<proteinExistence type="predicted"/>
<organism evidence="2 3">
    <name type="scientific">Streptomyces zagrosensis</name>
    <dbReference type="NCBI Taxonomy" id="1042984"/>
    <lineage>
        <taxon>Bacteria</taxon>
        <taxon>Bacillati</taxon>
        <taxon>Actinomycetota</taxon>
        <taxon>Actinomycetes</taxon>
        <taxon>Kitasatosporales</taxon>
        <taxon>Streptomycetaceae</taxon>
        <taxon>Streptomyces</taxon>
    </lineage>
</organism>
<keyword evidence="3" id="KW-1185">Reference proteome</keyword>
<reference evidence="2 3" key="1">
    <citation type="submission" date="2020-08" db="EMBL/GenBank/DDBJ databases">
        <title>Genomic Encyclopedia of Type Strains, Phase III (KMG-III): the genomes of soil and plant-associated and newly described type strains.</title>
        <authorList>
            <person name="Whitman W."/>
        </authorList>
    </citation>
    <scope>NUCLEOTIDE SEQUENCE [LARGE SCALE GENOMIC DNA]</scope>
    <source>
        <strain evidence="2 3">CECT 8305</strain>
    </source>
</reference>
<gene>
    <name evidence="2" type="ORF">FHS42_004767</name>
</gene>
<protein>
    <submittedName>
        <fullName evidence="2">Uncharacterized protein</fullName>
    </submittedName>
</protein>
<sequence>MTAVPTAQSLRHLAEGDAQLAARPKNSGDATESVVM</sequence>